<dbReference type="PANTHER" id="PTHR43798">
    <property type="entry name" value="MONOACYLGLYCEROL LIPASE"/>
    <property type="match status" value="1"/>
</dbReference>
<proteinExistence type="predicted"/>
<dbReference type="GO" id="GO:0016787">
    <property type="term" value="F:hydrolase activity"/>
    <property type="evidence" value="ECO:0007669"/>
    <property type="project" value="UniProtKB-KW"/>
</dbReference>
<evidence type="ECO:0000313" key="2">
    <source>
        <dbReference type="EMBL" id="MFB0833183.1"/>
    </source>
</evidence>
<comment type="caution">
    <text evidence="2">The sequence shown here is derived from an EMBL/GenBank/DDBJ whole genome shotgun (WGS) entry which is preliminary data.</text>
</comment>
<reference evidence="2 3" key="1">
    <citation type="submission" date="2024-09" db="EMBL/GenBank/DDBJ databases">
        <authorList>
            <person name="Salinas-Garcia M.A."/>
            <person name="Prieme A."/>
        </authorList>
    </citation>
    <scope>NUCLEOTIDE SEQUENCE [LARGE SCALE GENOMIC DNA]</scope>
    <source>
        <strain evidence="2 3">DSM 21081</strain>
    </source>
</reference>
<dbReference type="InterPro" id="IPR050266">
    <property type="entry name" value="AB_hydrolase_sf"/>
</dbReference>
<feature type="domain" description="AB hydrolase-1" evidence="1">
    <location>
        <begin position="31"/>
        <end position="155"/>
    </location>
</feature>
<gene>
    <name evidence="2" type="ORF">ACETWP_01165</name>
</gene>
<dbReference type="Proteomes" id="UP001575652">
    <property type="component" value="Unassembled WGS sequence"/>
</dbReference>
<dbReference type="InterPro" id="IPR029058">
    <property type="entry name" value="AB_hydrolase_fold"/>
</dbReference>
<dbReference type="Pfam" id="PF00561">
    <property type="entry name" value="Abhydrolase_1"/>
    <property type="match status" value="1"/>
</dbReference>
<keyword evidence="3" id="KW-1185">Reference proteome</keyword>
<protein>
    <submittedName>
        <fullName evidence="2">Alpha/beta fold hydrolase</fullName>
    </submittedName>
</protein>
<name>A0ABV4UM46_9MICC</name>
<dbReference type="PANTHER" id="PTHR43798:SF5">
    <property type="entry name" value="MONOACYLGLYCEROL LIPASE ABHD6"/>
    <property type="match status" value="1"/>
</dbReference>
<dbReference type="RefSeq" id="WP_373970350.1">
    <property type="nucleotide sequence ID" value="NZ_JBHDLJ010000001.1"/>
</dbReference>
<dbReference type="EMBL" id="JBHDLJ010000001">
    <property type="protein sequence ID" value="MFB0833183.1"/>
    <property type="molecule type" value="Genomic_DNA"/>
</dbReference>
<evidence type="ECO:0000313" key="3">
    <source>
        <dbReference type="Proteomes" id="UP001575652"/>
    </source>
</evidence>
<accession>A0ABV4UM46</accession>
<dbReference type="Gene3D" id="3.40.50.1820">
    <property type="entry name" value="alpha/beta hydrolase"/>
    <property type="match status" value="1"/>
</dbReference>
<dbReference type="SUPFAM" id="SSF53474">
    <property type="entry name" value="alpha/beta-Hydrolases"/>
    <property type="match status" value="1"/>
</dbReference>
<evidence type="ECO:0000259" key="1">
    <source>
        <dbReference type="Pfam" id="PF00561"/>
    </source>
</evidence>
<keyword evidence="2" id="KW-0378">Hydrolase</keyword>
<organism evidence="2 3">
    <name type="scientific">Arthrobacter halodurans</name>
    <dbReference type="NCBI Taxonomy" id="516699"/>
    <lineage>
        <taxon>Bacteria</taxon>
        <taxon>Bacillati</taxon>
        <taxon>Actinomycetota</taxon>
        <taxon>Actinomycetes</taxon>
        <taxon>Micrococcales</taxon>
        <taxon>Micrococcaceae</taxon>
        <taxon>Arthrobacter</taxon>
    </lineage>
</organism>
<dbReference type="InterPro" id="IPR000073">
    <property type="entry name" value="AB_hydrolase_1"/>
</dbReference>
<sequence length="270" mass="28852">MAEHHEHLVEGSRNGLAVRVFPAEDDAGARPVLLVHGFASSAELNWVASGWITALNDAGRRVIAVDLPGHGGNPAPEDLDAYTPSRIRADILQVLQDEHVRPLRDGDPGSGVDVVGYSLGARLAWEFGATQPQLVHGMVLGGPAAHDPLADFDLAAAQRHLADGSPIADPSTADLVRMARLVPDNDLFALMSMVEAVKSEPFDPAHTVPTMPVLLVAGERDEIAVSLPELGRLLRDRRTRVEELILPARTHANAITSRAFKQGALAFLNG</sequence>